<dbReference type="KEGG" id="fnk:E1750_04875"/>
<accession>A0A4P6YBL6</accession>
<evidence type="ECO:0000313" key="1">
    <source>
        <dbReference type="EMBL" id="QBN18164.1"/>
    </source>
</evidence>
<sequence length="314" mass="35164">MYNTIPDQLRKLAIENVFSTNTYQNCWRTWQPEILRLLGNNYTENEILNIGDHLSDIFRSTGGGGRGQGELSASGTAWESLVCWYINLCTAGSRVVAVKKMSIVPKAIQDAITVNYGNFACNTESDITILVFPDLPEYNTNINQLNILNNLGIQIQPILRNKFNLELTNHLAEKDFNQFEIGIIQCKTNWNDNAQIPMLWDMIYSAGGFRGRNITIGRNGYNIQNAQSFSYSFVTVPSNQNTVYNPNGVAVKRVTNLSGGNYWGNPSIQNVAKSLKEIFTNNFQSGSRTGLRTDIRAAIPELTANNSLSYFGLY</sequence>
<proteinExistence type="predicted"/>
<keyword evidence="2" id="KW-1185">Reference proteome</keyword>
<protein>
    <submittedName>
        <fullName evidence="1">Uncharacterized protein</fullName>
    </submittedName>
</protein>
<reference evidence="2" key="1">
    <citation type="submission" date="2019-03" db="EMBL/GenBank/DDBJ databases">
        <title>Flavobacterium sp.</title>
        <authorList>
            <person name="Kim H."/>
        </authorList>
    </citation>
    <scope>NUCLEOTIDE SEQUENCE [LARGE SCALE GENOMIC DNA]</scope>
    <source>
        <strain evidence="2">GS13</strain>
    </source>
</reference>
<dbReference type="AlphaFoldDB" id="A0A4P6YBL6"/>
<dbReference type="OrthoDB" id="9801123at2"/>
<dbReference type="EMBL" id="CP037933">
    <property type="protein sequence ID" value="QBN18164.1"/>
    <property type="molecule type" value="Genomic_DNA"/>
</dbReference>
<dbReference type="RefSeq" id="WP_133275692.1">
    <property type="nucleotide sequence ID" value="NZ_CP037933.1"/>
</dbReference>
<dbReference type="Proteomes" id="UP000291124">
    <property type="component" value="Chromosome"/>
</dbReference>
<gene>
    <name evidence="1" type="ORF">E1750_04875</name>
</gene>
<name>A0A4P6YBL6_9FLAO</name>
<evidence type="ECO:0000313" key="2">
    <source>
        <dbReference type="Proteomes" id="UP000291124"/>
    </source>
</evidence>
<organism evidence="1 2">
    <name type="scientific">Flavobacterium nackdongense</name>
    <dbReference type="NCBI Taxonomy" id="2547394"/>
    <lineage>
        <taxon>Bacteria</taxon>
        <taxon>Pseudomonadati</taxon>
        <taxon>Bacteroidota</taxon>
        <taxon>Flavobacteriia</taxon>
        <taxon>Flavobacteriales</taxon>
        <taxon>Flavobacteriaceae</taxon>
        <taxon>Flavobacterium</taxon>
    </lineage>
</organism>